<gene>
    <name evidence="2" type="ORF">PDIGIT_LOCUS6218</name>
</gene>
<dbReference type="EMBL" id="CAOQHR010000004">
    <property type="protein sequence ID" value="CAI6333181.1"/>
    <property type="molecule type" value="Genomic_DNA"/>
</dbReference>
<protein>
    <submittedName>
        <fullName evidence="2">Uncharacterized protein</fullName>
    </submittedName>
</protein>
<sequence>MPTLAYSNTNESFSRTKESKIPHTSKQGPNNTRHPTALAEACHHFLHLLFSMCIHMQIAAGEAGPNKKQCKSSMFSPVSHKHYVPRLITHSTVPRILSFGRGRGRGEKQDKAMLFAMSVHGC</sequence>
<keyword evidence="3" id="KW-1185">Reference proteome</keyword>
<evidence type="ECO:0000256" key="1">
    <source>
        <dbReference type="SAM" id="MobiDB-lite"/>
    </source>
</evidence>
<name>A0A9W4UBI5_9PLEO</name>
<feature type="compositionally biased region" description="Polar residues" evidence="1">
    <location>
        <begin position="1"/>
        <end position="13"/>
    </location>
</feature>
<organism evidence="2 3">
    <name type="scientific">Periconia digitata</name>
    <dbReference type="NCBI Taxonomy" id="1303443"/>
    <lineage>
        <taxon>Eukaryota</taxon>
        <taxon>Fungi</taxon>
        <taxon>Dikarya</taxon>
        <taxon>Ascomycota</taxon>
        <taxon>Pezizomycotina</taxon>
        <taxon>Dothideomycetes</taxon>
        <taxon>Pleosporomycetidae</taxon>
        <taxon>Pleosporales</taxon>
        <taxon>Massarineae</taxon>
        <taxon>Periconiaceae</taxon>
        <taxon>Periconia</taxon>
    </lineage>
</organism>
<evidence type="ECO:0000313" key="2">
    <source>
        <dbReference type="EMBL" id="CAI6333181.1"/>
    </source>
</evidence>
<feature type="compositionally biased region" description="Polar residues" evidence="1">
    <location>
        <begin position="22"/>
        <end position="34"/>
    </location>
</feature>
<proteinExistence type="predicted"/>
<comment type="caution">
    <text evidence="2">The sequence shown here is derived from an EMBL/GenBank/DDBJ whole genome shotgun (WGS) entry which is preliminary data.</text>
</comment>
<reference evidence="2" key="1">
    <citation type="submission" date="2023-01" db="EMBL/GenBank/DDBJ databases">
        <authorList>
            <person name="Van Ghelder C."/>
            <person name="Rancurel C."/>
        </authorList>
    </citation>
    <scope>NUCLEOTIDE SEQUENCE</scope>
    <source>
        <strain evidence="2">CNCM I-4278</strain>
    </source>
</reference>
<dbReference type="Proteomes" id="UP001152607">
    <property type="component" value="Unassembled WGS sequence"/>
</dbReference>
<evidence type="ECO:0000313" key="3">
    <source>
        <dbReference type="Proteomes" id="UP001152607"/>
    </source>
</evidence>
<dbReference type="AlphaFoldDB" id="A0A9W4UBI5"/>
<feature type="region of interest" description="Disordered" evidence="1">
    <location>
        <begin position="1"/>
        <end position="35"/>
    </location>
</feature>
<accession>A0A9W4UBI5</accession>